<keyword evidence="1" id="KW-0472">Membrane</keyword>
<reference evidence="3" key="1">
    <citation type="submission" date="2016-08" db="EMBL/GenBank/DDBJ databases">
        <authorList>
            <person name="Varghese N."/>
            <person name="Submissions Spin"/>
        </authorList>
    </citation>
    <scope>NUCLEOTIDE SEQUENCE [LARGE SCALE GENOMIC DNA]</scope>
    <source>
        <strain evidence="3">REICA_142</strain>
    </source>
</reference>
<gene>
    <name evidence="2" type="ORF">GA0061070_100885</name>
</gene>
<organism evidence="2 3">
    <name type="scientific">Kosakonia oryziphila</name>
    <dbReference type="NCBI Taxonomy" id="1005667"/>
    <lineage>
        <taxon>Bacteria</taxon>
        <taxon>Pseudomonadati</taxon>
        <taxon>Pseudomonadota</taxon>
        <taxon>Gammaproteobacteria</taxon>
        <taxon>Enterobacterales</taxon>
        <taxon>Enterobacteriaceae</taxon>
        <taxon>Kosakonia</taxon>
    </lineage>
</organism>
<name>A0A1C4BP41_9ENTR</name>
<keyword evidence="3" id="KW-1185">Reference proteome</keyword>
<evidence type="ECO:0000256" key="1">
    <source>
        <dbReference type="SAM" id="Phobius"/>
    </source>
</evidence>
<evidence type="ECO:0000313" key="3">
    <source>
        <dbReference type="Proteomes" id="UP000198515"/>
    </source>
</evidence>
<evidence type="ECO:0000313" key="2">
    <source>
        <dbReference type="EMBL" id="SCC08573.1"/>
    </source>
</evidence>
<accession>A0A1C4BP41</accession>
<dbReference type="EMBL" id="FMBC01000008">
    <property type="protein sequence ID" value="SCC08573.1"/>
    <property type="molecule type" value="Genomic_DNA"/>
</dbReference>
<feature type="transmembrane region" description="Helical" evidence="1">
    <location>
        <begin position="6"/>
        <end position="24"/>
    </location>
</feature>
<sequence>MIIIELAVIGMLLVIIVFSFYKHFKVIRSRTVGNTKKNHRR</sequence>
<keyword evidence="1" id="KW-0812">Transmembrane</keyword>
<dbReference type="Proteomes" id="UP000198515">
    <property type="component" value="Unassembled WGS sequence"/>
</dbReference>
<keyword evidence="1" id="KW-1133">Transmembrane helix</keyword>
<dbReference type="AlphaFoldDB" id="A0A1C4BP41"/>
<proteinExistence type="predicted"/>
<protein>
    <submittedName>
        <fullName evidence="2">Uncharacterized protein</fullName>
    </submittedName>
</protein>